<evidence type="ECO:0000256" key="4">
    <source>
        <dbReference type="ARBA" id="ARBA00022989"/>
    </source>
</evidence>
<keyword evidence="5 6" id="KW-0472">Membrane</keyword>
<dbReference type="EMBL" id="QGKM01000008">
    <property type="protein sequence ID" value="PWQ99820.1"/>
    <property type="molecule type" value="Genomic_DNA"/>
</dbReference>
<evidence type="ECO:0000256" key="1">
    <source>
        <dbReference type="ARBA" id="ARBA00004141"/>
    </source>
</evidence>
<feature type="transmembrane region" description="Helical" evidence="6">
    <location>
        <begin position="12"/>
        <end position="34"/>
    </location>
</feature>
<comment type="caution">
    <text evidence="8">The sequence shown here is derived from an EMBL/GenBank/DDBJ whole genome shotgun (WGS) entry which is preliminary data.</text>
</comment>
<keyword evidence="9" id="KW-1185">Reference proteome</keyword>
<protein>
    <submittedName>
        <fullName evidence="8">EamA family transporter</fullName>
    </submittedName>
</protein>
<evidence type="ECO:0000256" key="2">
    <source>
        <dbReference type="ARBA" id="ARBA00007362"/>
    </source>
</evidence>
<proteinExistence type="inferred from homology"/>
<comment type="similarity">
    <text evidence="2">Belongs to the EamA transporter family.</text>
</comment>
<feature type="domain" description="EamA" evidence="7">
    <location>
        <begin position="13"/>
        <end position="143"/>
    </location>
</feature>
<evidence type="ECO:0000313" key="8">
    <source>
        <dbReference type="EMBL" id="PWQ99820.1"/>
    </source>
</evidence>
<dbReference type="Pfam" id="PF00892">
    <property type="entry name" value="EamA"/>
    <property type="match status" value="2"/>
</dbReference>
<dbReference type="OrthoDB" id="9810556at2"/>
<feature type="transmembrane region" description="Helical" evidence="6">
    <location>
        <begin position="40"/>
        <end position="59"/>
    </location>
</feature>
<feature type="transmembrane region" description="Helical" evidence="6">
    <location>
        <begin position="271"/>
        <end position="294"/>
    </location>
</feature>
<accession>A0A317CTP4</accession>
<evidence type="ECO:0000313" key="9">
    <source>
        <dbReference type="Proteomes" id="UP000245539"/>
    </source>
</evidence>
<dbReference type="PANTHER" id="PTHR32322:SF2">
    <property type="entry name" value="EAMA DOMAIN-CONTAINING PROTEIN"/>
    <property type="match status" value="1"/>
</dbReference>
<evidence type="ECO:0000259" key="7">
    <source>
        <dbReference type="Pfam" id="PF00892"/>
    </source>
</evidence>
<organism evidence="8 9">
    <name type="scientific">Leucothrix pacifica</name>
    <dbReference type="NCBI Taxonomy" id="1247513"/>
    <lineage>
        <taxon>Bacteria</taxon>
        <taxon>Pseudomonadati</taxon>
        <taxon>Pseudomonadota</taxon>
        <taxon>Gammaproteobacteria</taxon>
        <taxon>Thiotrichales</taxon>
        <taxon>Thiotrichaceae</taxon>
        <taxon>Leucothrix</taxon>
    </lineage>
</organism>
<dbReference type="PANTHER" id="PTHR32322">
    <property type="entry name" value="INNER MEMBRANE TRANSPORTER"/>
    <property type="match status" value="1"/>
</dbReference>
<dbReference type="GO" id="GO:0016020">
    <property type="term" value="C:membrane"/>
    <property type="evidence" value="ECO:0007669"/>
    <property type="project" value="UniProtKB-SubCell"/>
</dbReference>
<dbReference type="RefSeq" id="WP_109836553.1">
    <property type="nucleotide sequence ID" value="NZ_QGKM01000008.1"/>
</dbReference>
<feature type="transmembrane region" description="Helical" evidence="6">
    <location>
        <begin position="97"/>
        <end position="118"/>
    </location>
</feature>
<feature type="transmembrane region" description="Helical" evidence="6">
    <location>
        <begin position="214"/>
        <end position="238"/>
    </location>
</feature>
<dbReference type="SUPFAM" id="SSF103481">
    <property type="entry name" value="Multidrug resistance efflux transporter EmrE"/>
    <property type="match status" value="2"/>
</dbReference>
<sequence length="297" mass="32258">MPTTPQPIQLKHVLFLLLLAGIWGASFLFARVSAPEFGPVAFTSLRIGFAAIALLPILFMHNHWQVLRENIGLISLVSLLNSAIPFMLLAYTTLYLSAGITSVLNSFVPIFSGVIAHYYLKDHLSRKQSIGLLIGIIGVAILMSDKLALGNNTILPLCAAFLSSLSYAVSANVTKRKLNHVKPRLLAASSMFCAGVILIPFGILYWPAQLPGTTAWASVIAVALLSTAFAYLIFFWLIKEVGPTKTVSVTLIIPVFGIIWGALFLNESITASILVGTLVILFGAYLSLGLNWFVRQR</sequence>
<feature type="domain" description="EamA" evidence="7">
    <location>
        <begin position="157"/>
        <end position="288"/>
    </location>
</feature>
<keyword evidence="4 6" id="KW-1133">Transmembrane helix</keyword>
<name>A0A317CTP4_9GAMM</name>
<evidence type="ECO:0000256" key="5">
    <source>
        <dbReference type="ARBA" id="ARBA00023136"/>
    </source>
</evidence>
<feature type="transmembrane region" description="Helical" evidence="6">
    <location>
        <begin position="247"/>
        <end position="265"/>
    </location>
</feature>
<dbReference type="InterPro" id="IPR050638">
    <property type="entry name" value="AA-Vitamin_Transporters"/>
</dbReference>
<evidence type="ECO:0000256" key="6">
    <source>
        <dbReference type="SAM" id="Phobius"/>
    </source>
</evidence>
<reference evidence="8 9" key="1">
    <citation type="submission" date="2018-05" db="EMBL/GenBank/DDBJ databases">
        <title>Leucothrix arctica sp. nov., isolated from Arctic seawater.</title>
        <authorList>
            <person name="Choi A."/>
            <person name="Baek K."/>
        </authorList>
    </citation>
    <scope>NUCLEOTIDE SEQUENCE [LARGE SCALE GENOMIC DNA]</scope>
    <source>
        <strain evidence="8 9">JCM 18388</strain>
    </source>
</reference>
<gene>
    <name evidence="8" type="ORF">DKW60_04925</name>
</gene>
<dbReference type="Proteomes" id="UP000245539">
    <property type="component" value="Unassembled WGS sequence"/>
</dbReference>
<feature type="transmembrane region" description="Helical" evidence="6">
    <location>
        <begin position="71"/>
        <end position="91"/>
    </location>
</feature>
<keyword evidence="3 6" id="KW-0812">Transmembrane</keyword>
<evidence type="ECO:0000256" key="3">
    <source>
        <dbReference type="ARBA" id="ARBA00022692"/>
    </source>
</evidence>
<feature type="transmembrane region" description="Helical" evidence="6">
    <location>
        <begin position="185"/>
        <end position="208"/>
    </location>
</feature>
<dbReference type="AlphaFoldDB" id="A0A317CTP4"/>
<dbReference type="InterPro" id="IPR037185">
    <property type="entry name" value="EmrE-like"/>
</dbReference>
<feature type="transmembrane region" description="Helical" evidence="6">
    <location>
        <begin position="154"/>
        <end position="173"/>
    </location>
</feature>
<comment type="subcellular location">
    <subcellularLocation>
        <location evidence="1">Membrane</location>
        <topology evidence="1">Multi-pass membrane protein</topology>
    </subcellularLocation>
</comment>
<feature type="transmembrane region" description="Helical" evidence="6">
    <location>
        <begin position="130"/>
        <end position="148"/>
    </location>
</feature>
<dbReference type="InterPro" id="IPR000620">
    <property type="entry name" value="EamA_dom"/>
</dbReference>